<dbReference type="Proteomes" id="UP000676336">
    <property type="component" value="Unassembled WGS sequence"/>
</dbReference>
<comment type="subcellular location">
    <subcellularLocation>
        <location evidence="1">Cell projection</location>
        <location evidence="1">Cilium</location>
    </subcellularLocation>
</comment>
<evidence type="ECO:0000256" key="3">
    <source>
        <dbReference type="ARBA" id="ARBA00022737"/>
    </source>
</evidence>
<dbReference type="GO" id="GO:0120170">
    <property type="term" value="F:intraciliary transport particle B binding"/>
    <property type="evidence" value="ECO:0007669"/>
    <property type="project" value="TreeGrafter"/>
</dbReference>
<dbReference type="GO" id="GO:0035720">
    <property type="term" value="P:intraciliary anterograde transport"/>
    <property type="evidence" value="ECO:0007669"/>
    <property type="project" value="TreeGrafter"/>
</dbReference>
<reference evidence="6" key="1">
    <citation type="submission" date="2021-02" db="EMBL/GenBank/DDBJ databases">
        <authorList>
            <person name="Nowell W R."/>
        </authorList>
    </citation>
    <scope>NUCLEOTIDE SEQUENCE</scope>
</reference>
<evidence type="ECO:0000313" key="8">
    <source>
        <dbReference type="EMBL" id="CAF4251009.1"/>
    </source>
</evidence>
<gene>
    <name evidence="8" type="ORF">BYL167_LOCUS25551</name>
    <name evidence="7" type="ORF">GIL414_LOCUS13317</name>
    <name evidence="6" type="ORF">SMN809_LOCUS10591</name>
</gene>
<evidence type="ECO:0000313" key="7">
    <source>
        <dbReference type="EMBL" id="CAF4029370.1"/>
    </source>
</evidence>
<accession>A0A8S2MVZ6</accession>
<evidence type="ECO:0000256" key="2">
    <source>
        <dbReference type="ARBA" id="ARBA00007834"/>
    </source>
</evidence>
<proteinExistence type="inferred from homology"/>
<comment type="caution">
    <text evidence="6">The sequence shown here is derived from an EMBL/GenBank/DDBJ whole genome shotgun (WGS) entry which is preliminary data.</text>
</comment>
<keyword evidence="5" id="KW-0966">Cell projection</keyword>
<dbReference type="InterPro" id="IPR011990">
    <property type="entry name" value="TPR-like_helical_dom_sf"/>
</dbReference>
<keyword evidence="3" id="KW-0677">Repeat</keyword>
<keyword evidence="4" id="KW-0802">TPR repeat</keyword>
<dbReference type="GO" id="GO:0030992">
    <property type="term" value="C:intraciliary transport particle B"/>
    <property type="evidence" value="ECO:0007669"/>
    <property type="project" value="TreeGrafter"/>
</dbReference>
<dbReference type="EMBL" id="CAJOBH010026170">
    <property type="protein sequence ID" value="CAF4251009.1"/>
    <property type="molecule type" value="Genomic_DNA"/>
</dbReference>
<dbReference type="GO" id="GO:0097546">
    <property type="term" value="C:ciliary base"/>
    <property type="evidence" value="ECO:0007669"/>
    <property type="project" value="TreeGrafter"/>
</dbReference>
<organism evidence="6 9">
    <name type="scientific">Rotaria magnacalcarata</name>
    <dbReference type="NCBI Taxonomy" id="392030"/>
    <lineage>
        <taxon>Eukaryota</taxon>
        <taxon>Metazoa</taxon>
        <taxon>Spiralia</taxon>
        <taxon>Gnathifera</taxon>
        <taxon>Rotifera</taxon>
        <taxon>Eurotatoria</taxon>
        <taxon>Bdelloidea</taxon>
        <taxon>Philodinida</taxon>
        <taxon>Philodinidae</taxon>
        <taxon>Rotaria</taxon>
    </lineage>
</organism>
<dbReference type="Gene3D" id="1.25.40.10">
    <property type="entry name" value="Tetratricopeptide repeat domain"/>
    <property type="match status" value="1"/>
</dbReference>
<dbReference type="PANTHER" id="PTHR14781:SF0">
    <property type="entry name" value="INTRAFLAGELLAR TRANSPORT PROTEIN 56"/>
    <property type="match status" value="1"/>
</dbReference>
<evidence type="ECO:0000313" key="9">
    <source>
        <dbReference type="Proteomes" id="UP000676336"/>
    </source>
</evidence>
<protein>
    <recommendedName>
        <fullName evidence="10">Intraflagellar transport protein 56</fullName>
    </recommendedName>
</protein>
<dbReference type="GO" id="GO:0035735">
    <property type="term" value="P:intraciliary transport involved in cilium assembly"/>
    <property type="evidence" value="ECO:0007669"/>
    <property type="project" value="TreeGrafter"/>
</dbReference>
<dbReference type="PANTHER" id="PTHR14781">
    <property type="entry name" value="INTRAFLAGELLAR TRANSPORT PROTEIN 56"/>
    <property type="match status" value="1"/>
</dbReference>
<dbReference type="GO" id="GO:0036064">
    <property type="term" value="C:ciliary basal body"/>
    <property type="evidence" value="ECO:0007669"/>
    <property type="project" value="TreeGrafter"/>
</dbReference>
<evidence type="ECO:0008006" key="10">
    <source>
        <dbReference type="Google" id="ProtNLM"/>
    </source>
</evidence>
<evidence type="ECO:0000313" key="6">
    <source>
        <dbReference type="EMBL" id="CAF3976006.1"/>
    </source>
</evidence>
<name>A0A8S2MVZ6_9BILA</name>
<dbReference type="EMBL" id="CAJOBJ010005369">
    <property type="protein sequence ID" value="CAF4029370.1"/>
    <property type="molecule type" value="Genomic_DNA"/>
</dbReference>
<dbReference type="SUPFAM" id="SSF48452">
    <property type="entry name" value="TPR-like"/>
    <property type="match status" value="1"/>
</dbReference>
<comment type="similarity">
    <text evidence="2">Belongs to the IFT56 family.</text>
</comment>
<dbReference type="InterPro" id="IPR030511">
    <property type="entry name" value="TTC26"/>
</dbReference>
<dbReference type="AlphaFoldDB" id="A0A8S2MVZ6"/>
<evidence type="ECO:0000256" key="1">
    <source>
        <dbReference type="ARBA" id="ARBA00004138"/>
    </source>
</evidence>
<dbReference type="EMBL" id="CAJOBI010003640">
    <property type="protein sequence ID" value="CAF3976006.1"/>
    <property type="molecule type" value="Genomic_DNA"/>
</dbReference>
<dbReference type="Proteomes" id="UP000681720">
    <property type="component" value="Unassembled WGS sequence"/>
</dbReference>
<sequence>MAACYFLHKRFDDVIVYLSSIKTYFYNDDTFNFNYGQAKAHEEKWKEAEEAFLLIQSEKLKNDYVYLSWLARCYIYNGKPRLAWELYLKLEHSNESFSLLQLIANDCYKRGHFFYAARGFDILERMDPNPEFWEGKQGACAGAFQQIVAGHEPRDTLRDILSLLRNTNHPQGEQMIKIMRSWARTNNIPV</sequence>
<evidence type="ECO:0000256" key="4">
    <source>
        <dbReference type="ARBA" id="ARBA00022803"/>
    </source>
</evidence>
<evidence type="ECO:0000256" key="5">
    <source>
        <dbReference type="ARBA" id="ARBA00023273"/>
    </source>
</evidence>
<dbReference type="Proteomes" id="UP000681967">
    <property type="component" value="Unassembled WGS sequence"/>
</dbReference>